<organism evidence="1 2">
    <name type="scientific">Desulfovibrio piger ATCC 29098</name>
    <dbReference type="NCBI Taxonomy" id="411464"/>
    <lineage>
        <taxon>Bacteria</taxon>
        <taxon>Pseudomonadati</taxon>
        <taxon>Thermodesulfobacteriota</taxon>
        <taxon>Desulfovibrionia</taxon>
        <taxon>Desulfovibrionales</taxon>
        <taxon>Desulfovibrionaceae</taxon>
        <taxon>Desulfovibrio</taxon>
    </lineage>
</organism>
<sequence length="62" mass="6607">MSSRALPPRDYYARTGGKVNCPGAAVRPGRQGGQALPGRASICFLDAMCLVCNVFEASFRKS</sequence>
<gene>
    <name evidence="1" type="ORF">DESPIG_02513</name>
</gene>
<dbReference type="Proteomes" id="UP000003676">
    <property type="component" value="Unassembled WGS sequence"/>
</dbReference>
<accession>B6WWP4</accession>
<name>B6WWP4_9BACT</name>
<dbReference type="AlphaFoldDB" id="B6WWP4"/>
<reference evidence="1 2" key="2">
    <citation type="submission" date="2008-10" db="EMBL/GenBank/DDBJ databases">
        <authorList>
            <person name="Fulton L."/>
            <person name="Clifton S."/>
            <person name="Fulton B."/>
            <person name="Xu J."/>
            <person name="Minx P."/>
            <person name="Pepin K.H."/>
            <person name="Johnson M."/>
            <person name="Bhonagiri V."/>
            <person name="Nash W.E."/>
            <person name="Mardis E.R."/>
            <person name="Wilson R.K."/>
        </authorList>
    </citation>
    <scope>NUCLEOTIDE SEQUENCE [LARGE SCALE GENOMIC DNA]</scope>
    <source>
        <strain evidence="1 2">ATCC 29098</strain>
    </source>
</reference>
<evidence type="ECO:0000313" key="2">
    <source>
        <dbReference type="Proteomes" id="UP000003676"/>
    </source>
</evidence>
<proteinExistence type="predicted"/>
<dbReference type="HOGENOM" id="CLU_2896794_0_0_7"/>
<protein>
    <submittedName>
        <fullName evidence="1">Uncharacterized protein</fullName>
    </submittedName>
</protein>
<reference evidence="1 2" key="1">
    <citation type="submission" date="2008-10" db="EMBL/GenBank/DDBJ databases">
        <title>Draft genome sequence of Desulvovibrio piger (ATCC 29098).</title>
        <authorList>
            <person name="Sudarsanam P."/>
            <person name="Ley R."/>
            <person name="Guruge J."/>
            <person name="Turnbaugh P.J."/>
            <person name="Mahowald M."/>
            <person name="Liep D."/>
            <person name="Gordon J."/>
        </authorList>
    </citation>
    <scope>NUCLEOTIDE SEQUENCE [LARGE SCALE GENOMIC DNA]</scope>
    <source>
        <strain evidence="1 2">ATCC 29098</strain>
    </source>
</reference>
<dbReference type="EMBL" id="ABXU01000074">
    <property type="protein sequence ID" value="EEB32661.1"/>
    <property type="molecule type" value="Genomic_DNA"/>
</dbReference>
<comment type="caution">
    <text evidence="1">The sequence shown here is derived from an EMBL/GenBank/DDBJ whole genome shotgun (WGS) entry which is preliminary data.</text>
</comment>
<evidence type="ECO:0000313" key="1">
    <source>
        <dbReference type="EMBL" id="EEB32661.1"/>
    </source>
</evidence>